<reference evidence="3" key="1">
    <citation type="journal article" date="2019" name="Sci. Rep.">
        <title>Draft genome of Tanacetum cinerariifolium, the natural source of mosquito coil.</title>
        <authorList>
            <person name="Yamashiro T."/>
            <person name="Shiraishi A."/>
            <person name="Satake H."/>
            <person name="Nakayama K."/>
        </authorList>
    </citation>
    <scope>NUCLEOTIDE SEQUENCE</scope>
</reference>
<dbReference type="InterPro" id="IPR036875">
    <property type="entry name" value="Znf_CCHC_sf"/>
</dbReference>
<feature type="non-terminal residue" evidence="3">
    <location>
        <position position="1"/>
    </location>
</feature>
<dbReference type="InterPro" id="IPR001878">
    <property type="entry name" value="Znf_CCHC"/>
</dbReference>
<dbReference type="GO" id="GO:0003676">
    <property type="term" value="F:nucleic acid binding"/>
    <property type="evidence" value="ECO:0007669"/>
    <property type="project" value="InterPro"/>
</dbReference>
<dbReference type="PROSITE" id="PS50158">
    <property type="entry name" value="ZF_CCHC"/>
    <property type="match status" value="1"/>
</dbReference>
<dbReference type="Gene3D" id="4.10.60.10">
    <property type="entry name" value="Zinc finger, CCHC-type"/>
    <property type="match status" value="1"/>
</dbReference>
<name>A0A699VHI2_TANCI</name>
<dbReference type="AlphaFoldDB" id="A0A699VHI2"/>
<sequence length="147" mass="16494">QYASQAQSSTPLSITYPSNDFQSSVNHNVYNPSSSIPQVEYSLSVHQQFEFSQPDTGLVVPVFQKGNDPIDTINHMMSFLTAVVTLRYPPTNNQERQNSLTAGMSRQYTSEPNGTNTGKQRVIVCYNCKGEGHMSKQCTKPKRKRDE</sequence>
<comment type="caution">
    <text evidence="3">The sequence shown here is derived from an EMBL/GenBank/DDBJ whole genome shotgun (WGS) entry which is preliminary data.</text>
</comment>
<keyword evidence="1" id="KW-0862">Zinc</keyword>
<accession>A0A699VHI2</accession>
<organism evidence="3">
    <name type="scientific">Tanacetum cinerariifolium</name>
    <name type="common">Dalmatian daisy</name>
    <name type="synonym">Chrysanthemum cinerariifolium</name>
    <dbReference type="NCBI Taxonomy" id="118510"/>
    <lineage>
        <taxon>Eukaryota</taxon>
        <taxon>Viridiplantae</taxon>
        <taxon>Streptophyta</taxon>
        <taxon>Embryophyta</taxon>
        <taxon>Tracheophyta</taxon>
        <taxon>Spermatophyta</taxon>
        <taxon>Magnoliopsida</taxon>
        <taxon>eudicotyledons</taxon>
        <taxon>Gunneridae</taxon>
        <taxon>Pentapetalae</taxon>
        <taxon>asterids</taxon>
        <taxon>campanulids</taxon>
        <taxon>Asterales</taxon>
        <taxon>Asteraceae</taxon>
        <taxon>Asteroideae</taxon>
        <taxon>Anthemideae</taxon>
        <taxon>Anthemidinae</taxon>
        <taxon>Tanacetum</taxon>
    </lineage>
</organism>
<dbReference type="SUPFAM" id="SSF57756">
    <property type="entry name" value="Retrovirus zinc finger-like domains"/>
    <property type="match status" value="1"/>
</dbReference>
<feature type="non-terminal residue" evidence="3">
    <location>
        <position position="147"/>
    </location>
</feature>
<feature type="domain" description="CCHC-type" evidence="2">
    <location>
        <begin position="125"/>
        <end position="140"/>
    </location>
</feature>
<protein>
    <recommendedName>
        <fullName evidence="2">CCHC-type domain-containing protein</fullName>
    </recommendedName>
</protein>
<dbReference type="SMART" id="SM00343">
    <property type="entry name" value="ZnF_C2HC"/>
    <property type="match status" value="1"/>
</dbReference>
<dbReference type="Pfam" id="PF00098">
    <property type="entry name" value="zf-CCHC"/>
    <property type="match status" value="1"/>
</dbReference>
<dbReference type="EMBL" id="BKCJ011429666">
    <property type="protein sequence ID" value="GFD32926.1"/>
    <property type="molecule type" value="Genomic_DNA"/>
</dbReference>
<evidence type="ECO:0000313" key="3">
    <source>
        <dbReference type="EMBL" id="GFD32926.1"/>
    </source>
</evidence>
<keyword evidence="1" id="KW-0479">Metal-binding</keyword>
<proteinExistence type="predicted"/>
<gene>
    <name evidence="3" type="ORF">Tci_904895</name>
</gene>
<evidence type="ECO:0000259" key="2">
    <source>
        <dbReference type="PROSITE" id="PS50158"/>
    </source>
</evidence>
<dbReference type="GO" id="GO:0008270">
    <property type="term" value="F:zinc ion binding"/>
    <property type="evidence" value="ECO:0007669"/>
    <property type="project" value="UniProtKB-KW"/>
</dbReference>
<evidence type="ECO:0000256" key="1">
    <source>
        <dbReference type="PROSITE-ProRule" id="PRU00047"/>
    </source>
</evidence>
<keyword evidence="1" id="KW-0863">Zinc-finger</keyword>